<gene>
    <name evidence="2" type="ORF">EKG37_05960</name>
</gene>
<keyword evidence="3" id="KW-1185">Reference proteome</keyword>
<evidence type="ECO:0000313" key="2">
    <source>
        <dbReference type="EMBL" id="RTR35421.1"/>
    </source>
</evidence>
<dbReference type="AlphaFoldDB" id="A0A3S0J0L5"/>
<keyword evidence="1" id="KW-0472">Membrane</keyword>
<keyword evidence="1" id="KW-1133">Transmembrane helix</keyword>
<comment type="caution">
    <text evidence="2">The sequence shown here is derived from an EMBL/GenBank/DDBJ whole genome shotgun (WGS) entry which is preliminary data.</text>
</comment>
<dbReference type="Proteomes" id="UP000271374">
    <property type="component" value="Unassembled WGS sequence"/>
</dbReference>
<protein>
    <submittedName>
        <fullName evidence="2">Uncharacterized protein</fullName>
    </submittedName>
</protein>
<organism evidence="2 3">
    <name type="scientific">Bacillus yapensis</name>
    <dbReference type="NCBI Taxonomy" id="2492960"/>
    <lineage>
        <taxon>Bacteria</taxon>
        <taxon>Bacillati</taxon>
        <taxon>Bacillota</taxon>
        <taxon>Bacilli</taxon>
        <taxon>Bacillales</taxon>
        <taxon>Bacillaceae</taxon>
        <taxon>Bacillus</taxon>
    </lineage>
</organism>
<proteinExistence type="predicted"/>
<name>A0A3S0J0L5_9BACI</name>
<feature type="transmembrane region" description="Helical" evidence="1">
    <location>
        <begin position="37"/>
        <end position="55"/>
    </location>
</feature>
<keyword evidence="1" id="KW-0812">Transmembrane</keyword>
<evidence type="ECO:0000313" key="3">
    <source>
        <dbReference type="Proteomes" id="UP000271374"/>
    </source>
</evidence>
<dbReference type="RefSeq" id="WP_126407328.1">
    <property type="nucleotide sequence ID" value="NZ_RXNT01000003.1"/>
</dbReference>
<sequence length="60" mass="6654">MSTSVTAILAIFSIVMWIAVSREAVKPTQKINWRKMITLLSAGSLSTLALTIVLFQNLQF</sequence>
<dbReference type="OrthoDB" id="2721949at2"/>
<dbReference type="EMBL" id="RXNT01000003">
    <property type="protein sequence ID" value="RTR35421.1"/>
    <property type="molecule type" value="Genomic_DNA"/>
</dbReference>
<accession>A0A3S0J0L5</accession>
<feature type="transmembrane region" description="Helical" evidence="1">
    <location>
        <begin position="6"/>
        <end position="25"/>
    </location>
</feature>
<reference evidence="2 3" key="1">
    <citation type="submission" date="2018-12" db="EMBL/GenBank/DDBJ databases">
        <title>Bacillus yapensis draft genome sequence.</title>
        <authorList>
            <person name="Yu L."/>
            <person name="Xu X."/>
            <person name="Tang X."/>
        </authorList>
    </citation>
    <scope>NUCLEOTIDE SEQUENCE [LARGE SCALE GENOMIC DNA]</scope>
    <source>
        <strain evidence="2 3">XXST-01</strain>
    </source>
</reference>
<evidence type="ECO:0000256" key="1">
    <source>
        <dbReference type="SAM" id="Phobius"/>
    </source>
</evidence>